<dbReference type="Proteomes" id="UP000233551">
    <property type="component" value="Unassembled WGS sequence"/>
</dbReference>
<organism evidence="2 3">
    <name type="scientific">Punica granatum</name>
    <name type="common">Pomegranate</name>
    <dbReference type="NCBI Taxonomy" id="22663"/>
    <lineage>
        <taxon>Eukaryota</taxon>
        <taxon>Viridiplantae</taxon>
        <taxon>Streptophyta</taxon>
        <taxon>Embryophyta</taxon>
        <taxon>Tracheophyta</taxon>
        <taxon>Spermatophyta</taxon>
        <taxon>Magnoliopsida</taxon>
        <taxon>eudicotyledons</taxon>
        <taxon>Gunneridae</taxon>
        <taxon>Pentapetalae</taxon>
        <taxon>rosids</taxon>
        <taxon>malvids</taxon>
        <taxon>Myrtales</taxon>
        <taxon>Lythraceae</taxon>
        <taxon>Punica</taxon>
    </lineage>
</organism>
<feature type="signal peptide" evidence="1">
    <location>
        <begin position="1"/>
        <end position="28"/>
    </location>
</feature>
<feature type="chain" id="PRO_5014182095" description="Secreted protein" evidence="1">
    <location>
        <begin position="29"/>
        <end position="95"/>
    </location>
</feature>
<evidence type="ECO:0008006" key="4">
    <source>
        <dbReference type="Google" id="ProtNLM"/>
    </source>
</evidence>
<evidence type="ECO:0000256" key="1">
    <source>
        <dbReference type="SAM" id="SignalP"/>
    </source>
</evidence>
<evidence type="ECO:0000313" key="2">
    <source>
        <dbReference type="EMBL" id="PKI35646.1"/>
    </source>
</evidence>
<protein>
    <recommendedName>
        <fullName evidence="4">Secreted protein</fullName>
    </recommendedName>
</protein>
<dbReference type="EMBL" id="PGOL01005254">
    <property type="protein sequence ID" value="PKI35646.1"/>
    <property type="molecule type" value="Genomic_DNA"/>
</dbReference>
<accession>A0A2I0HWJ7</accession>
<name>A0A2I0HWJ7_PUNGR</name>
<keyword evidence="1" id="KW-0732">Signal</keyword>
<proteinExistence type="predicted"/>
<keyword evidence="3" id="KW-1185">Reference proteome</keyword>
<comment type="caution">
    <text evidence="2">The sequence shown here is derived from an EMBL/GenBank/DDBJ whole genome shotgun (WGS) entry which is preliminary data.</text>
</comment>
<reference evidence="2 3" key="1">
    <citation type="submission" date="2017-11" db="EMBL/GenBank/DDBJ databases">
        <title>De-novo sequencing of pomegranate (Punica granatum L.) genome.</title>
        <authorList>
            <person name="Akparov Z."/>
            <person name="Amiraslanov A."/>
            <person name="Hajiyeva S."/>
            <person name="Abbasov M."/>
            <person name="Kaur K."/>
            <person name="Hamwieh A."/>
            <person name="Solovyev V."/>
            <person name="Salamov A."/>
            <person name="Braich B."/>
            <person name="Kosarev P."/>
            <person name="Mahmoud A."/>
            <person name="Hajiyev E."/>
            <person name="Babayeva S."/>
            <person name="Izzatullayeva V."/>
            <person name="Mammadov A."/>
            <person name="Mammadov A."/>
            <person name="Sharifova S."/>
            <person name="Ojaghi J."/>
            <person name="Eynullazada K."/>
            <person name="Bayramov B."/>
            <person name="Abdulazimova A."/>
            <person name="Shahmuradov I."/>
        </authorList>
    </citation>
    <scope>NUCLEOTIDE SEQUENCE [LARGE SCALE GENOMIC DNA]</scope>
    <source>
        <strain evidence="3">cv. AG2017</strain>
        <tissue evidence="2">Leaf</tissue>
    </source>
</reference>
<gene>
    <name evidence="2" type="ORF">CRG98_043973</name>
</gene>
<sequence>MTEPGRTPIFSCFLWLDFSNSLFIDTLAGPAPGALQLASVTCCLLAPTDQLEFVVAAPRSCYLLCCFAAPPLLLWRVWTIVPALVKEFLRHTWVL</sequence>
<evidence type="ECO:0000313" key="3">
    <source>
        <dbReference type="Proteomes" id="UP000233551"/>
    </source>
</evidence>
<dbReference type="AlphaFoldDB" id="A0A2I0HWJ7"/>